<feature type="coiled-coil region" evidence="1">
    <location>
        <begin position="37"/>
        <end position="71"/>
    </location>
</feature>
<evidence type="ECO:0000256" key="1">
    <source>
        <dbReference type="SAM" id="Coils"/>
    </source>
</evidence>
<dbReference type="Gene3D" id="4.10.60.10">
    <property type="entry name" value="Zinc finger, CCHC-type"/>
    <property type="match status" value="1"/>
</dbReference>
<feature type="compositionally biased region" description="Low complexity" evidence="2">
    <location>
        <begin position="620"/>
        <end position="629"/>
    </location>
</feature>
<feature type="domain" description="CCHC-type" evidence="3">
    <location>
        <begin position="344"/>
        <end position="360"/>
    </location>
</feature>
<proteinExistence type="predicted"/>
<protein>
    <recommendedName>
        <fullName evidence="3">CCHC-type domain-containing protein</fullName>
    </recommendedName>
</protein>
<dbReference type="SMART" id="SM00343">
    <property type="entry name" value="ZnF_C2HC"/>
    <property type="match status" value="2"/>
</dbReference>
<dbReference type="Proteomes" id="UP001162156">
    <property type="component" value="Unassembled WGS sequence"/>
</dbReference>
<reference evidence="4" key="1">
    <citation type="journal article" date="2023" name="Insect Mol. Biol.">
        <title>Genome sequencing provides insights into the evolution of gene families encoding plant cell wall-degrading enzymes in longhorned beetles.</title>
        <authorList>
            <person name="Shin N.R."/>
            <person name="Okamura Y."/>
            <person name="Kirsch R."/>
            <person name="Pauchet Y."/>
        </authorList>
    </citation>
    <scope>NUCLEOTIDE SEQUENCE</scope>
    <source>
        <strain evidence="4">RBIC_L_NR</strain>
    </source>
</reference>
<dbReference type="EMBL" id="JANEYF010001819">
    <property type="protein sequence ID" value="KAJ8956427.1"/>
    <property type="molecule type" value="Genomic_DNA"/>
</dbReference>
<evidence type="ECO:0000256" key="2">
    <source>
        <dbReference type="SAM" id="MobiDB-lite"/>
    </source>
</evidence>
<comment type="caution">
    <text evidence="4">The sequence shown here is derived from an EMBL/GenBank/DDBJ whole genome shotgun (WGS) entry which is preliminary data.</text>
</comment>
<feature type="compositionally biased region" description="Polar residues" evidence="2">
    <location>
        <begin position="630"/>
        <end position="648"/>
    </location>
</feature>
<organism evidence="4 5">
    <name type="scientific">Rhamnusium bicolor</name>
    <dbReference type="NCBI Taxonomy" id="1586634"/>
    <lineage>
        <taxon>Eukaryota</taxon>
        <taxon>Metazoa</taxon>
        <taxon>Ecdysozoa</taxon>
        <taxon>Arthropoda</taxon>
        <taxon>Hexapoda</taxon>
        <taxon>Insecta</taxon>
        <taxon>Pterygota</taxon>
        <taxon>Neoptera</taxon>
        <taxon>Endopterygota</taxon>
        <taxon>Coleoptera</taxon>
        <taxon>Polyphaga</taxon>
        <taxon>Cucujiformia</taxon>
        <taxon>Chrysomeloidea</taxon>
        <taxon>Cerambycidae</taxon>
        <taxon>Lepturinae</taxon>
        <taxon>Rhagiini</taxon>
        <taxon>Rhamnusium</taxon>
    </lineage>
</organism>
<feature type="compositionally biased region" description="Basic and acidic residues" evidence="2">
    <location>
        <begin position="668"/>
        <end position="677"/>
    </location>
</feature>
<dbReference type="InterPro" id="IPR001878">
    <property type="entry name" value="Znf_CCHC"/>
</dbReference>
<evidence type="ECO:0000313" key="4">
    <source>
        <dbReference type="EMBL" id="KAJ8956427.1"/>
    </source>
</evidence>
<feature type="domain" description="CCHC-type" evidence="3">
    <location>
        <begin position="302"/>
        <end position="318"/>
    </location>
</feature>
<evidence type="ECO:0000313" key="5">
    <source>
        <dbReference type="Proteomes" id="UP001162156"/>
    </source>
</evidence>
<gene>
    <name evidence="4" type="ORF">NQ314_006730</name>
</gene>
<accession>A0AAV8YXS8</accession>
<keyword evidence="5" id="KW-1185">Reference proteome</keyword>
<keyword evidence="1" id="KW-0175">Coiled coil</keyword>
<name>A0AAV8YXS8_9CUCU</name>
<evidence type="ECO:0000259" key="3">
    <source>
        <dbReference type="SMART" id="SM00343"/>
    </source>
</evidence>
<dbReference type="GO" id="GO:0003676">
    <property type="term" value="F:nucleic acid binding"/>
    <property type="evidence" value="ECO:0007669"/>
    <property type="project" value="InterPro"/>
</dbReference>
<feature type="region of interest" description="Disordered" evidence="2">
    <location>
        <begin position="597"/>
        <end position="677"/>
    </location>
</feature>
<dbReference type="GO" id="GO:0008270">
    <property type="term" value="F:zinc ion binding"/>
    <property type="evidence" value="ECO:0007669"/>
    <property type="project" value="InterPro"/>
</dbReference>
<dbReference type="AlphaFoldDB" id="A0AAV8YXS8"/>
<sequence>MPLTRDQVQEIKSILKTSVIELIKDKEFKSLFLESLSDMIEKKLQEQKSEYEEKIKNLEEKIDTMEQYSRRKNFQSQSINLRSGRNLPQSQVNFKTVNMSDEIRQVVMTPEMLQNLIANLGQPATGAANQGNFSKCTHRFDGSKNQDVHAFIDSINVYKDCLQISDINALKGFPMLLEGQATIWWKVLRKQPLIYRELFAREQREEEKTDIFVSRCRALLSHLPSIPVLPESIQLDMVYVLLHFKIREKIPRDSLTNFEELIEEARKAEITLQEINTTPTLLQQKTMTKAAGDTSKLKPKKQCVYCKAYGHVREECRKLSRKKAEMPTNTNNTLDSEGSKTLVTCFGCGAIGYIRSNCPTCKSKSIKSELQDIPSDFRYYSTSGQEVVRPLVSIEIEKLHGTAILDTGAKTNMPRHCWYFGEDLTTPYPFIREANSISDNIVNMVSLRENEGSSLTSTEVLELNSTLQKYQNIFKPSAEASPFAEHCIRIIDALEETSSLCTNDAKCCSKRGYLMSNGILYRYIPEEDEDEPQLVVPRSAIVLLKIAREAHEQSQDNSKMQMQGDAMFPLLKSPIFDKPEIPLGKYHISALTPYHGTEEHVPMQPLRRRGRPPKLTSKPSVNVSNSVSNDSPAEVSQPSAQKIGNTPSRKPYLLRAPKPKPPWCVESRTGRTRDSKGEIFKVEFNS</sequence>